<organism evidence="1 2">
    <name type="scientific">Paenibacillus helianthi</name>
    <dbReference type="NCBI Taxonomy" id="1349432"/>
    <lineage>
        <taxon>Bacteria</taxon>
        <taxon>Bacillati</taxon>
        <taxon>Bacillota</taxon>
        <taxon>Bacilli</taxon>
        <taxon>Bacillales</taxon>
        <taxon>Paenibacillaceae</taxon>
        <taxon>Paenibacillus</taxon>
    </lineage>
</organism>
<evidence type="ECO:0000313" key="1">
    <source>
        <dbReference type="EMBL" id="OKP88492.1"/>
    </source>
</evidence>
<proteinExistence type="predicted"/>
<dbReference type="EMBL" id="LVWI01000030">
    <property type="protein sequence ID" value="OKP88492.1"/>
    <property type="molecule type" value="Genomic_DNA"/>
</dbReference>
<name>A0ABX3EUS1_9BACL</name>
<accession>A0ABX3EUS1</accession>
<dbReference type="RefSeq" id="WP_074107038.1">
    <property type="nucleotide sequence ID" value="NZ_LVWI01000030.1"/>
</dbReference>
<dbReference type="Proteomes" id="UP000186058">
    <property type="component" value="Unassembled WGS sequence"/>
</dbReference>
<protein>
    <submittedName>
        <fullName evidence="1">Uncharacterized protein</fullName>
    </submittedName>
</protein>
<comment type="caution">
    <text evidence="1">The sequence shown here is derived from an EMBL/GenBank/DDBJ whole genome shotgun (WGS) entry which is preliminary data.</text>
</comment>
<reference evidence="1 2" key="1">
    <citation type="submission" date="2016-03" db="EMBL/GenBank/DDBJ databases">
        <authorList>
            <person name="Sant'Anna F.H."/>
            <person name="Ambrosini A."/>
            <person name="Souza R."/>
            <person name="Bach E."/>
            <person name="Fernandes G."/>
            <person name="Balsanelli E."/>
            <person name="Baura V.A."/>
            <person name="Souza E.M."/>
            <person name="Passaglia L."/>
        </authorList>
    </citation>
    <scope>NUCLEOTIDE SEQUENCE [LARGE SCALE GENOMIC DNA]</scope>
    <source>
        <strain evidence="1 2">P26E</strain>
    </source>
</reference>
<sequence>MNKISEFNRPFKAVLKQFLSYRSSSWNLHDYPIEFRKQKMLDLTGTNLTMYPWEARIVNWYWMNGDGSSKKEAYLRLEENFEQYKSAGKDLPRPGTKMEVMFANVSRIDNLESEAIQFFNEVLDMNYLEMFISDESSLYDFCWSDILILDANVKINKLYGIHINDIEGLRIVDILERIKDGTRIT</sequence>
<keyword evidence="2" id="KW-1185">Reference proteome</keyword>
<gene>
    <name evidence="1" type="ORF">A3844_07245</name>
</gene>
<evidence type="ECO:0000313" key="2">
    <source>
        <dbReference type="Proteomes" id="UP000186058"/>
    </source>
</evidence>